<dbReference type="SUPFAM" id="SSF158791">
    <property type="entry name" value="MgtE N-terminal domain-like"/>
    <property type="match status" value="1"/>
</dbReference>
<evidence type="ECO:0000313" key="4">
    <source>
        <dbReference type="EMBL" id="GAA3577544.1"/>
    </source>
</evidence>
<dbReference type="Pfam" id="PF26205">
    <property type="entry name" value="SH3_actinomycetes"/>
    <property type="match status" value="1"/>
</dbReference>
<evidence type="ECO:0000256" key="2">
    <source>
        <dbReference type="SAM" id="MobiDB-lite"/>
    </source>
</evidence>
<dbReference type="Pfam" id="PF05239">
    <property type="entry name" value="PRC"/>
    <property type="match status" value="1"/>
</dbReference>
<accession>A0ABP6Y4Z2</accession>
<dbReference type="Pfam" id="PF00571">
    <property type="entry name" value="CBS"/>
    <property type="match status" value="2"/>
</dbReference>
<feature type="compositionally biased region" description="Basic and acidic residues" evidence="2">
    <location>
        <begin position="423"/>
        <end position="438"/>
    </location>
</feature>
<dbReference type="PROSITE" id="PS51371">
    <property type="entry name" value="CBS"/>
    <property type="match status" value="2"/>
</dbReference>
<dbReference type="InterPro" id="IPR038076">
    <property type="entry name" value="MgtE_N_sf"/>
</dbReference>
<feature type="domain" description="CBS" evidence="3">
    <location>
        <begin position="354"/>
        <end position="414"/>
    </location>
</feature>
<name>A0ABP6Y4Z2_9ACTN</name>
<sequence>MASATSSTIFVSRIRGLPVLDASGDQVGRLRDVVVQRRAGMLAPRVKGLVVELFARHRIFIPMVRTSSIDAVQVVITGVVNTRRFERRESETLVIDDLFDLTVDRLDHAGKAVIFDVAIQPVRSRDWELSQVALRAAGPARRFGRPGNVTIVDWRNIRLPGSASSQGTEQLLAQLEDMKAADVARELHEMTPERRNEVASALDDTKLADAIEELPEDEQVSLISSLDSDRAADVLEEMDPDDAADLINELSPEMAEVLLQRMEPDEARDVRRLLSYSEFTAGGMMTPEPVVLPPDATVADALARIREPTLTPALACMAYVCRSPLETPTGRYIGAVHFQRLLREPPSTLVSAIVDTDIEPVSVNAGLHAVSRYFATYNLVNAPVVDGDHRLIGAITVDDVLDHALPADWRGNQLDAPSQEATGDGRGDGRGDGTEPRARRAVSRGQG</sequence>
<dbReference type="InterPro" id="IPR006668">
    <property type="entry name" value="Mg_transptr_MgtE_intracell_dom"/>
</dbReference>
<comment type="caution">
    <text evidence="4">The sequence shown here is derived from an EMBL/GenBank/DDBJ whole genome shotgun (WGS) entry which is preliminary data.</text>
</comment>
<dbReference type="SMART" id="SM00924">
    <property type="entry name" value="MgtE_N"/>
    <property type="match status" value="1"/>
</dbReference>
<gene>
    <name evidence="4" type="ORF">GCM10022197_38540</name>
</gene>
<dbReference type="Gene3D" id="3.10.580.10">
    <property type="entry name" value="CBS-domain"/>
    <property type="match status" value="1"/>
</dbReference>
<dbReference type="InterPro" id="IPR011033">
    <property type="entry name" value="PRC_barrel-like_sf"/>
</dbReference>
<feature type="region of interest" description="Disordered" evidence="2">
    <location>
        <begin position="410"/>
        <end position="447"/>
    </location>
</feature>
<keyword evidence="1" id="KW-0129">CBS domain</keyword>
<dbReference type="EMBL" id="BAAAYR010000005">
    <property type="protein sequence ID" value="GAA3577544.1"/>
    <property type="molecule type" value="Genomic_DNA"/>
</dbReference>
<dbReference type="InterPro" id="IPR027275">
    <property type="entry name" value="PRC-brl_dom"/>
</dbReference>
<dbReference type="SUPFAM" id="SSF50346">
    <property type="entry name" value="PRC-barrel domain"/>
    <property type="match status" value="1"/>
</dbReference>
<dbReference type="CDD" id="cd04606">
    <property type="entry name" value="CBS_pair_Mg_transporter"/>
    <property type="match status" value="1"/>
</dbReference>
<evidence type="ECO:0000259" key="3">
    <source>
        <dbReference type="PROSITE" id="PS51371"/>
    </source>
</evidence>
<evidence type="ECO:0000313" key="5">
    <source>
        <dbReference type="Proteomes" id="UP001500767"/>
    </source>
</evidence>
<dbReference type="InterPro" id="IPR058838">
    <property type="entry name" value="SH3_actinomycetes"/>
</dbReference>
<dbReference type="InterPro" id="IPR000644">
    <property type="entry name" value="CBS_dom"/>
</dbReference>
<feature type="domain" description="CBS" evidence="3">
    <location>
        <begin position="285"/>
        <end position="351"/>
    </location>
</feature>
<dbReference type="SUPFAM" id="SSF54631">
    <property type="entry name" value="CBS-domain pair"/>
    <property type="match status" value="1"/>
</dbReference>
<dbReference type="Proteomes" id="UP001500767">
    <property type="component" value="Unassembled WGS sequence"/>
</dbReference>
<protein>
    <submittedName>
        <fullName evidence="4">CBS domain-containing protein</fullName>
    </submittedName>
</protein>
<dbReference type="RefSeq" id="WP_344742786.1">
    <property type="nucleotide sequence ID" value="NZ_BAAAYR010000005.1"/>
</dbReference>
<evidence type="ECO:0000256" key="1">
    <source>
        <dbReference type="PROSITE-ProRule" id="PRU00703"/>
    </source>
</evidence>
<reference evidence="5" key="1">
    <citation type="journal article" date="2019" name="Int. J. Syst. Evol. Microbiol.">
        <title>The Global Catalogue of Microorganisms (GCM) 10K type strain sequencing project: providing services to taxonomists for standard genome sequencing and annotation.</title>
        <authorList>
            <consortium name="The Broad Institute Genomics Platform"/>
            <consortium name="The Broad Institute Genome Sequencing Center for Infectious Disease"/>
            <person name="Wu L."/>
            <person name="Ma J."/>
        </authorList>
    </citation>
    <scope>NUCLEOTIDE SEQUENCE [LARGE SCALE GENOMIC DNA]</scope>
    <source>
        <strain evidence="5">JCM 16540</strain>
    </source>
</reference>
<dbReference type="PANTHER" id="PTHR43773:SF1">
    <property type="entry name" value="MAGNESIUM TRANSPORTER MGTE"/>
    <property type="match status" value="1"/>
</dbReference>
<dbReference type="Pfam" id="PF03448">
    <property type="entry name" value="MgtE_N"/>
    <property type="match status" value="1"/>
</dbReference>
<proteinExistence type="predicted"/>
<dbReference type="InterPro" id="IPR006669">
    <property type="entry name" value="MgtE_transporter"/>
</dbReference>
<keyword evidence="5" id="KW-1185">Reference proteome</keyword>
<dbReference type="Gene3D" id="1.25.60.10">
    <property type="entry name" value="MgtE N-terminal domain-like"/>
    <property type="match status" value="1"/>
</dbReference>
<organism evidence="4 5">
    <name type="scientific">Microlunatus spumicola</name>
    <dbReference type="NCBI Taxonomy" id="81499"/>
    <lineage>
        <taxon>Bacteria</taxon>
        <taxon>Bacillati</taxon>
        <taxon>Actinomycetota</taxon>
        <taxon>Actinomycetes</taxon>
        <taxon>Propionibacteriales</taxon>
        <taxon>Propionibacteriaceae</taxon>
        <taxon>Microlunatus</taxon>
    </lineage>
</organism>
<dbReference type="InterPro" id="IPR046342">
    <property type="entry name" value="CBS_dom_sf"/>
</dbReference>
<dbReference type="PANTHER" id="PTHR43773">
    <property type="entry name" value="MAGNESIUM TRANSPORTER MGTE"/>
    <property type="match status" value="1"/>
</dbReference>